<sequence>MARGAWRAWVLTGGPMCPVGRLEVWRQTLSVVPLDIEKVHDGKLEGGGKKEVYIGGEPFECGLAVSIIWYQHRSPSLSPVKTITACGRAVHIHHRETPLPSSVSYRRWPFSANCCDGERNIGMLVLTCGPVCPARKRCGPEAEMWFLSTLRRCLMGGWKREEEEDATGRMADVNCRLSAEYQHRTSSLPPVRSITACSRAVYIRHRETPLPNPVAFRY</sequence>
<proteinExistence type="predicted"/>
<evidence type="ECO:0000313" key="1">
    <source>
        <dbReference type="EMBL" id="KAF1988456.1"/>
    </source>
</evidence>
<gene>
    <name evidence="1" type="ORF">K402DRAFT_402662</name>
</gene>
<evidence type="ECO:0000313" key="2">
    <source>
        <dbReference type="Proteomes" id="UP000800041"/>
    </source>
</evidence>
<dbReference type="Proteomes" id="UP000800041">
    <property type="component" value="Unassembled WGS sequence"/>
</dbReference>
<dbReference type="EMBL" id="ML977148">
    <property type="protein sequence ID" value="KAF1988456.1"/>
    <property type="molecule type" value="Genomic_DNA"/>
</dbReference>
<name>A0A6G1H5F7_9PEZI</name>
<accession>A0A6G1H5F7</accession>
<protein>
    <submittedName>
        <fullName evidence="1">Uncharacterized protein</fullName>
    </submittedName>
</protein>
<keyword evidence="2" id="KW-1185">Reference proteome</keyword>
<reference evidence="1" key="1">
    <citation type="journal article" date="2020" name="Stud. Mycol.">
        <title>101 Dothideomycetes genomes: a test case for predicting lifestyles and emergence of pathogens.</title>
        <authorList>
            <person name="Haridas S."/>
            <person name="Albert R."/>
            <person name="Binder M."/>
            <person name="Bloem J."/>
            <person name="Labutti K."/>
            <person name="Salamov A."/>
            <person name="Andreopoulos B."/>
            <person name="Baker S."/>
            <person name="Barry K."/>
            <person name="Bills G."/>
            <person name="Bluhm B."/>
            <person name="Cannon C."/>
            <person name="Castanera R."/>
            <person name="Culley D."/>
            <person name="Daum C."/>
            <person name="Ezra D."/>
            <person name="Gonzalez J."/>
            <person name="Henrissat B."/>
            <person name="Kuo A."/>
            <person name="Liang C."/>
            <person name="Lipzen A."/>
            <person name="Lutzoni F."/>
            <person name="Magnuson J."/>
            <person name="Mondo S."/>
            <person name="Nolan M."/>
            <person name="Ohm R."/>
            <person name="Pangilinan J."/>
            <person name="Park H.-J."/>
            <person name="Ramirez L."/>
            <person name="Alfaro M."/>
            <person name="Sun H."/>
            <person name="Tritt A."/>
            <person name="Yoshinaga Y."/>
            <person name="Zwiers L.-H."/>
            <person name="Turgeon B."/>
            <person name="Goodwin S."/>
            <person name="Spatafora J."/>
            <person name="Crous P."/>
            <person name="Grigoriev I."/>
        </authorList>
    </citation>
    <scope>NUCLEOTIDE SEQUENCE</scope>
    <source>
        <strain evidence="1">CBS 113979</strain>
    </source>
</reference>
<organism evidence="1 2">
    <name type="scientific">Aulographum hederae CBS 113979</name>
    <dbReference type="NCBI Taxonomy" id="1176131"/>
    <lineage>
        <taxon>Eukaryota</taxon>
        <taxon>Fungi</taxon>
        <taxon>Dikarya</taxon>
        <taxon>Ascomycota</taxon>
        <taxon>Pezizomycotina</taxon>
        <taxon>Dothideomycetes</taxon>
        <taxon>Pleosporomycetidae</taxon>
        <taxon>Aulographales</taxon>
        <taxon>Aulographaceae</taxon>
    </lineage>
</organism>
<dbReference type="AlphaFoldDB" id="A0A6G1H5F7"/>